<feature type="transmembrane region" description="Helical" evidence="5">
    <location>
        <begin position="164"/>
        <end position="182"/>
    </location>
</feature>
<evidence type="ECO:0000256" key="4">
    <source>
        <dbReference type="ARBA" id="ARBA00023136"/>
    </source>
</evidence>
<feature type="transmembrane region" description="Helical" evidence="5">
    <location>
        <begin position="37"/>
        <end position="54"/>
    </location>
</feature>
<dbReference type="GO" id="GO:0016874">
    <property type="term" value="F:ligase activity"/>
    <property type="evidence" value="ECO:0007669"/>
    <property type="project" value="UniProtKB-KW"/>
</dbReference>
<dbReference type="InterPro" id="IPR007016">
    <property type="entry name" value="O-antigen_ligase-rel_domated"/>
</dbReference>
<feature type="transmembrane region" description="Helical" evidence="5">
    <location>
        <begin position="66"/>
        <end position="84"/>
    </location>
</feature>
<feature type="transmembrane region" description="Helical" evidence="5">
    <location>
        <begin position="96"/>
        <end position="116"/>
    </location>
</feature>
<sequence length="404" mass="46458">MKVIPIINKRINYRCYWNLGIVFFFIAIYFLDGVTRYKHALAGLIYLTAIVYLIKDRKCVFSIFKNNLFLSLVLFVIAMVYSLIISKDVNISLKAINKGVIEKLFITAVAIAIVLYQEKKEHITKLLIFSLIISILPLTIKEILQYIDEYHQGILPLSEFEHRYISDWLIFIVPALLSFWFYKGVKNKILFFSLSITLIVITIGTLQRGTWLSITVIFIIWCGVKKEIKLLSLAVIGLSILLSYLAMINQGQFDKLFYKLEQTSSSNRYSQGTQDAALDLIKENPIKGYGYGEQLFYKIYNERVIDYPDWIFKQSMGPHNTVLSIWFAAGIFGLIALLYLFVSIFMYLFKGYSNNTAKDGFLILMLIFIGDMIVRGLFETVNVSNMAIIIGIALALNRNEELIN</sequence>
<name>A0ABY8P3S5_9GAMM</name>
<evidence type="ECO:0000313" key="8">
    <source>
        <dbReference type="Proteomes" id="UP001231859"/>
    </source>
</evidence>
<dbReference type="EMBL" id="CP123759">
    <property type="protein sequence ID" value="WGO83664.1"/>
    <property type="molecule type" value="Genomic_DNA"/>
</dbReference>
<feature type="transmembrane region" description="Helical" evidence="5">
    <location>
        <begin position="12"/>
        <end position="31"/>
    </location>
</feature>
<evidence type="ECO:0000256" key="1">
    <source>
        <dbReference type="ARBA" id="ARBA00004141"/>
    </source>
</evidence>
<feature type="transmembrane region" description="Helical" evidence="5">
    <location>
        <begin position="323"/>
        <end position="349"/>
    </location>
</feature>
<accession>A0ABY8P3S5</accession>
<organism evidence="7 8">
    <name type="scientific">Arsenophonus apicola</name>
    <dbReference type="NCBI Taxonomy" id="2879119"/>
    <lineage>
        <taxon>Bacteria</taxon>
        <taxon>Pseudomonadati</taxon>
        <taxon>Pseudomonadota</taxon>
        <taxon>Gammaproteobacteria</taxon>
        <taxon>Enterobacterales</taxon>
        <taxon>Morganellaceae</taxon>
        <taxon>Arsenophonus</taxon>
    </lineage>
</organism>
<keyword evidence="2 5" id="KW-0812">Transmembrane</keyword>
<keyword evidence="3 5" id="KW-1133">Transmembrane helix</keyword>
<gene>
    <name evidence="7" type="primary">rfaL</name>
    <name evidence="7" type="ORF">QG404_01665</name>
</gene>
<feature type="transmembrane region" description="Helical" evidence="5">
    <location>
        <begin position="361"/>
        <end position="378"/>
    </location>
</feature>
<dbReference type="InterPro" id="IPR051533">
    <property type="entry name" value="WaaL-like"/>
</dbReference>
<dbReference type="RefSeq" id="WP_280938551.1">
    <property type="nucleotide sequence ID" value="NZ_CP123759.1"/>
</dbReference>
<evidence type="ECO:0000313" key="7">
    <source>
        <dbReference type="EMBL" id="WGO83664.1"/>
    </source>
</evidence>
<reference evidence="7 8" key="1">
    <citation type="submission" date="2023-04" db="EMBL/GenBank/DDBJ databases">
        <title>Genome dynamics across the evolutionary transition to endosymbiosis.</title>
        <authorList>
            <person name="Siozios S."/>
            <person name="Nadal-Jimenez P."/>
            <person name="Azagi T."/>
            <person name="Sprong H."/>
            <person name="Frost C.L."/>
            <person name="Parratt S.R."/>
            <person name="Taylor G."/>
            <person name="Brettell L."/>
            <person name="Lew K.C."/>
            <person name="Croft L."/>
            <person name="King K.C."/>
            <person name="Brockhurst M.A."/>
            <person name="Hypsa V."/>
            <person name="Novakova E."/>
            <person name="Darby A.C."/>
            <person name="Hurst G.D.D."/>
        </authorList>
    </citation>
    <scope>NUCLEOTIDE SEQUENCE [LARGE SCALE GENOMIC DNA]</scope>
    <source>
        <strain evidence="8">aApi_AU</strain>
    </source>
</reference>
<evidence type="ECO:0000256" key="2">
    <source>
        <dbReference type="ARBA" id="ARBA00022692"/>
    </source>
</evidence>
<dbReference type="Pfam" id="PF04932">
    <property type="entry name" value="Wzy_C"/>
    <property type="match status" value="1"/>
</dbReference>
<feature type="domain" description="O-antigen ligase-related" evidence="6">
    <location>
        <begin position="195"/>
        <end position="338"/>
    </location>
</feature>
<keyword evidence="8" id="KW-1185">Reference proteome</keyword>
<dbReference type="Proteomes" id="UP001231859">
    <property type="component" value="Chromosome"/>
</dbReference>
<proteinExistence type="predicted"/>
<dbReference type="PANTHER" id="PTHR37422:SF17">
    <property type="entry name" value="O-ANTIGEN LIGASE"/>
    <property type="match status" value="1"/>
</dbReference>
<comment type="subcellular location">
    <subcellularLocation>
        <location evidence="1">Membrane</location>
        <topology evidence="1">Multi-pass membrane protein</topology>
    </subcellularLocation>
</comment>
<dbReference type="PANTHER" id="PTHR37422">
    <property type="entry name" value="TEICHURONIC ACID BIOSYNTHESIS PROTEIN TUAE"/>
    <property type="match status" value="1"/>
</dbReference>
<feature type="transmembrane region" description="Helical" evidence="5">
    <location>
        <begin position="123"/>
        <end position="144"/>
    </location>
</feature>
<evidence type="ECO:0000259" key="6">
    <source>
        <dbReference type="Pfam" id="PF04932"/>
    </source>
</evidence>
<evidence type="ECO:0000256" key="5">
    <source>
        <dbReference type="SAM" id="Phobius"/>
    </source>
</evidence>
<dbReference type="NCBIfam" id="NF012031">
    <property type="entry name" value="PRK15487.1"/>
    <property type="match status" value="1"/>
</dbReference>
<feature type="transmembrane region" description="Helical" evidence="5">
    <location>
        <begin position="228"/>
        <end position="247"/>
    </location>
</feature>
<keyword evidence="4 5" id="KW-0472">Membrane</keyword>
<evidence type="ECO:0000256" key="3">
    <source>
        <dbReference type="ARBA" id="ARBA00022989"/>
    </source>
</evidence>
<feature type="transmembrane region" description="Helical" evidence="5">
    <location>
        <begin position="189"/>
        <end position="222"/>
    </location>
</feature>
<keyword evidence="7" id="KW-0436">Ligase</keyword>
<protein>
    <submittedName>
        <fullName evidence="7">O-antigen ligase RfaL</fullName>
    </submittedName>
</protein>